<proteinExistence type="predicted"/>
<organism evidence="2 3">
    <name type="scientific">Priestia taiwanensis</name>
    <dbReference type="NCBI Taxonomy" id="1347902"/>
    <lineage>
        <taxon>Bacteria</taxon>
        <taxon>Bacillati</taxon>
        <taxon>Bacillota</taxon>
        <taxon>Bacilli</taxon>
        <taxon>Bacillales</taxon>
        <taxon>Bacillaceae</taxon>
        <taxon>Priestia</taxon>
    </lineage>
</organism>
<feature type="signal peptide" evidence="1">
    <location>
        <begin position="1"/>
        <end position="19"/>
    </location>
</feature>
<gene>
    <name evidence="2" type="ORF">GCM10007140_04570</name>
</gene>
<comment type="caution">
    <text evidence="2">The sequence shown here is derived from an EMBL/GenBank/DDBJ whole genome shotgun (WGS) entry which is preliminary data.</text>
</comment>
<sequence length="200" mass="21942">MKKLLVAMMVAVLPLGVLAGCTKPAPTDTVKEFLTAVQKGDYEKARTFVEDTDNGFEFSKMTETKDGISGEEMFKAITKNYKFKDPVEVSNTDDAAEVKVEITSVDMASAMTKTLAEIMPVALASAFSENKEESEKKMEELTATTIMKHITADDAATATREVTLNVKKDKDGNYKIVANEELGEALLAKSKELENKLKQN</sequence>
<evidence type="ECO:0000313" key="2">
    <source>
        <dbReference type="EMBL" id="GGE57302.1"/>
    </source>
</evidence>
<protein>
    <recommendedName>
        <fullName evidence="4">DUF4878 domain-containing protein</fullName>
    </recommendedName>
</protein>
<reference evidence="2" key="2">
    <citation type="submission" date="2020-09" db="EMBL/GenBank/DDBJ databases">
        <authorList>
            <person name="Sun Q."/>
            <person name="Zhou Y."/>
        </authorList>
    </citation>
    <scope>NUCLEOTIDE SEQUENCE</scope>
    <source>
        <strain evidence="2">CGMCC 1.12698</strain>
    </source>
</reference>
<dbReference type="PROSITE" id="PS51257">
    <property type="entry name" value="PROKAR_LIPOPROTEIN"/>
    <property type="match status" value="1"/>
</dbReference>
<evidence type="ECO:0000313" key="3">
    <source>
        <dbReference type="Proteomes" id="UP000605259"/>
    </source>
</evidence>
<evidence type="ECO:0008006" key="4">
    <source>
        <dbReference type="Google" id="ProtNLM"/>
    </source>
</evidence>
<dbReference type="EMBL" id="BMFK01000001">
    <property type="protein sequence ID" value="GGE57302.1"/>
    <property type="molecule type" value="Genomic_DNA"/>
</dbReference>
<keyword evidence="3" id="KW-1185">Reference proteome</keyword>
<keyword evidence="1" id="KW-0732">Signal</keyword>
<dbReference type="AlphaFoldDB" id="A0A917AJV9"/>
<dbReference type="RefSeq" id="WP_229722115.1">
    <property type="nucleotide sequence ID" value="NZ_BMFK01000001.1"/>
</dbReference>
<reference evidence="2" key="1">
    <citation type="journal article" date="2014" name="Int. J. Syst. Evol. Microbiol.">
        <title>Complete genome sequence of Corynebacterium casei LMG S-19264T (=DSM 44701T), isolated from a smear-ripened cheese.</title>
        <authorList>
            <consortium name="US DOE Joint Genome Institute (JGI-PGF)"/>
            <person name="Walter F."/>
            <person name="Albersmeier A."/>
            <person name="Kalinowski J."/>
            <person name="Ruckert C."/>
        </authorList>
    </citation>
    <scope>NUCLEOTIDE SEQUENCE</scope>
    <source>
        <strain evidence="2">CGMCC 1.12698</strain>
    </source>
</reference>
<dbReference type="Proteomes" id="UP000605259">
    <property type="component" value="Unassembled WGS sequence"/>
</dbReference>
<feature type="chain" id="PRO_5039395546" description="DUF4878 domain-containing protein" evidence="1">
    <location>
        <begin position="20"/>
        <end position="200"/>
    </location>
</feature>
<evidence type="ECO:0000256" key="1">
    <source>
        <dbReference type="SAM" id="SignalP"/>
    </source>
</evidence>
<accession>A0A917AJV9</accession>
<name>A0A917AJV9_9BACI</name>